<dbReference type="InterPro" id="IPR036047">
    <property type="entry name" value="F-box-like_dom_sf"/>
</dbReference>
<proteinExistence type="predicted"/>
<dbReference type="EMBL" id="BMAC01000860">
    <property type="protein sequence ID" value="GFQ03734.1"/>
    <property type="molecule type" value="Genomic_DNA"/>
</dbReference>
<dbReference type="PANTHER" id="PTHR31900:SF34">
    <property type="entry name" value="EMB|CAB62440.1-RELATED"/>
    <property type="match status" value="1"/>
</dbReference>
<accession>A0A830D656</accession>
<gene>
    <name evidence="2" type="ORF">PHJA_002517200</name>
</gene>
<dbReference type="AlphaFoldDB" id="A0A830D656"/>
<dbReference type="InterPro" id="IPR055411">
    <property type="entry name" value="LRR_FXL15/At3g58940/PEG3-like"/>
</dbReference>
<evidence type="ECO:0000259" key="1">
    <source>
        <dbReference type="SMART" id="SM00579"/>
    </source>
</evidence>
<dbReference type="Gene3D" id="3.80.10.10">
    <property type="entry name" value="Ribonuclease Inhibitor"/>
    <property type="match status" value="1"/>
</dbReference>
<dbReference type="OrthoDB" id="594804at2759"/>
<organism evidence="2 3">
    <name type="scientific">Phtheirospermum japonicum</name>
    <dbReference type="NCBI Taxonomy" id="374723"/>
    <lineage>
        <taxon>Eukaryota</taxon>
        <taxon>Viridiplantae</taxon>
        <taxon>Streptophyta</taxon>
        <taxon>Embryophyta</taxon>
        <taxon>Tracheophyta</taxon>
        <taxon>Spermatophyta</taxon>
        <taxon>Magnoliopsida</taxon>
        <taxon>eudicotyledons</taxon>
        <taxon>Gunneridae</taxon>
        <taxon>Pentapetalae</taxon>
        <taxon>asterids</taxon>
        <taxon>lamiids</taxon>
        <taxon>Lamiales</taxon>
        <taxon>Orobanchaceae</taxon>
        <taxon>Orobanchaceae incertae sedis</taxon>
        <taxon>Phtheirospermum</taxon>
    </lineage>
</organism>
<name>A0A830D656_9LAMI</name>
<dbReference type="SUPFAM" id="SSF81383">
    <property type="entry name" value="F-box domain"/>
    <property type="match status" value="1"/>
</dbReference>
<dbReference type="Proteomes" id="UP000653305">
    <property type="component" value="Unassembled WGS sequence"/>
</dbReference>
<protein>
    <submittedName>
        <fullName evidence="2">Fbd-associated F-box protein at3g52670</fullName>
    </submittedName>
</protein>
<keyword evidence="3" id="KW-1185">Reference proteome</keyword>
<sequence>MSTVDRISALQDDIICHILSFLPTKVSMATSVLARRWRFLWAHAPSLEFDSEYQRTGFNRVLLAYKMQNMNNFRLSYSMHCTEYQVETWVNIAIERNVQNLDISVSWYQFMLPQRLFTCNTLVHLSLQYCRTIPITGTAAYLPALKKLHLDRVTYESDESLPHLLSCCPVLEELFIWRIGSDMIFCHISSPTLNRLFMFHSSFWETRNKGYRLKLDTPALKYLKLEDYDNVSAGVLTSLVEANTEAYVTFNSEITLAYSRSVLEFVSRLYNVKCLYITSFGLEVPDSEFSAWTIKFDNLTELELETDCHFISRFIENADNLEVLNIDLSNNDISCWMEPKQVPACLASHLQIVIISYFGCIKEQEFNLVRYFLRNAKVLKRMEICSEYCKVGLEERHEALKRSEYLAHVSLPSVEIV</sequence>
<dbReference type="SUPFAM" id="SSF52047">
    <property type="entry name" value="RNI-like"/>
    <property type="match status" value="1"/>
</dbReference>
<feature type="domain" description="FBD" evidence="1">
    <location>
        <begin position="344"/>
        <end position="417"/>
    </location>
</feature>
<evidence type="ECO:0000313" key="3">
    <source>
        <dbReference type="Proteomes" id="UP000653305"/>
    </source>
</evidence>
<dbReference type="InterPro" id="IPR032675">
    <property type="entry name" value="LRR_dom_sf"/>
</dbReference>
<dbReference type="InterPro" id="IPR001810">
    <property type="entry name" value="F-box_dom"/>
</dbReference>
<dbReference type="Pfam" id="PF08387">
    <property type="entry name" value="FBD"/>
    <property type="match status" value="1"/>
</dbReference>
<dbReference type="SMART" id="SM00579">
    <property type="entry name" value="FBD"/>
    <property type="match status" value="1"/>
</dbReference>
<dbReference type="Pfam" id="PF00646">
    <property type="entry name" value="F-box"/>
    <property type="match status" value="1"/>
</dbReference>
<evidence type="ECO:0000313" key="2">
    <source>
        <dbReference type="EMBL" id="GFQ03734.1"/>
    </source>
</evidence>
<dbReference type="InterPro" id="IPR006566">
    <property type="entry name" value="FBD"/>
</dbReference>
<comment type="caution">
    <text evidence="2">The sequence shown here is derived from an EMBL/GenBank/DDBJ whole genome shotgun (WGS) entry which is preliminary data.</text>
</comment>
<dbReference type="InterPro" id="IPR050232">
    <property type="entry name" value="FBL13/AtMIF1-like"/>
</dbReference>
<reference evidence="2" key="1">
    <citation type="submission" date="2020-07" db="EMBL/GenBank/DDBJ databases">
        <title>Ethylene signaling mediates host invasion by parasitic plants.</title>
        <authorList>
            <person name="Yoshida S."/>
        </authorList>
    </citation>
    <scope>NUCLEOTIDE SEQUENCE</scope>
    <source>
        <strain evidence="2">Okayama</strain>
    </source>
</reference>
<dbReference type="InterPro" id="IPR053781">
    <property type="entry name" value="F-box_AtFBL13-like"/>
</dbReference>
<dbReference type="PANTHER" id="PTHR31900">
    <property type="entry name" value="F-BOX/RNI SUPERFAMILY PROTEIN-RELATED"/>
    <property type="match status" value="1"/>
</dbReference>
<dbReference type="CDD" id="cd22160">
    <property type="entry name" value="F-box_AtFBL13-like"/>
    <property type="match status" value="1"/>
</dbReference>
<dbReference type="Pfam" id="PF24758">
    <property type="entry name" value="LRR_At5g56370"/>
    <property type="match status" value="1"/>
</dbReference>